<proteinExistence type="predicted"/>
<feature type="region of interest" description="Disordered" evidence="1">
    <location>
        <begin position="1"/>
        <end position="66"/>
    </location>
</feature>
<dbReference type="AlphaFoldDB" id="A0A0J1BDV6"/>
<dbReference type="EMBL" id="LECT01000025">
    <property type="protein sequence ID" value="KLU04772.1"/>
    <property type="molecule type" value="Genomic_DNA"/>
</dbReference>
<protein>
    <submittedName>
        <fullName evidence="2">Uncharacterized protein</fullName>
    </submittedName>
</protein>
<dbReference type="Proteomes" id="UP000036367">
    <property type="component" value="Unassembled WGS sequence"/>
</dbReference>
<feature type="compositionally biased region" description="Polar residues" evidence="1">
    <location>
        <begin position="18"/>
        <end position="27"/>
    </location>
</feature>
<sequence length="66" mass="7102">MVTPDSRNASQRPCHVARQQTPPSQTLGDKGSTLAKQSVGQVPPGEAKRVVTQDSRNASQRPRHVA</sequence>
<evidence type="ECO:0000313" key="2">
    <source>
        <dbReference type="EMBL" id="KLU04772.1"/>
    </source>
</evidence>
<dbReference type="STRING" id="595434.RISK_003040"/>
<comment type="caution">
    <text evidence="2">The sequence shown here is derived from an EMBL/GenBank/DDBJ whole genome shotgun (WGS) entry which is preliminary data.</text>
</comment>
<name>A0A0J1BDV6_RHOIS</name>
<dbReference type="PATRIC" id="fig|595434.4.peg.2898"/>
<accession>A0A0J1BDV6</accession>
<reference evidence="2" key="1">
    <citation type="submission" date="2015-05" db="EMBL/GenBank/DDBJ databases">
        <title>Permanent draft genome of Rhodopirellula islandicus K833.</title>
        <authorList>
            <person name="Kizina J."/>
            <person name="Richter M."/>
            <person name="Glockner F.O."/>
            <person name="Harder J."/>
        </authorList>
    </citation>
    <scope>NUCLEOTIDE SEQUENCE [LARGE SCALE GENOMIC DNA]</scope>
    <source>
        <strain evidence="2">K833</strain>
    </source>
</reference>
<organism evidence="2 3">
    <name type="scientific">Rhodopirellula islandica</name>
    <dbReference type="NCBI Taxonomy" id="595434"/>
    <lineage>
        <taxon>Bacteria</taxon>
        <taxon>Pseudomonadati</taxon>
        <taxon>Planctomycetota</taxon>
        <taxon>Planctomycetia</taxon>
        <taxon>Pirellulales</taxon>
        <taxon>Pirellulaceae</taxon>
        <taxon>Rhodopirellula</taxon>
    </lineage>
</organism>
<keyword evidence="3" id="KW-1185">Reference proteome</keyword>
<evidence type="ECO:0000256" key="1">
    <source>
        <dbReference type="SAM" id="MobiDB-lite"/>
    </source>
</evidence>
<gene>
    <name evidence="2" type="ORF">RISK_003040</name>
</gene>
<evidence type="ECO:0000313" key="3">
    <source>
        <dbReference type="Proteomes" id="UP000036367"/>
    </source>
</evidence>
<feature type="compositionally biased region" description="Polar residues" evidence="1">
    <location>
        <begin position="1"/>
        <end position="11"/>
    </location>
</feature>